<feature type="transmembrane region" description="Helical" evidence="3">
    <location>
        <begin position="141"/>
        <end position="162"/>
    </location>
</feature>
<dbReference type="OrthoDB" id="9782011at2"/>
<dbReference type="Gene3D" id="1.20.120.1760">
    <property type="match status" value="1"/>
</dbReference>
<dbReference type="EMBL" id="FWFK01000002">
    <property type="protein sequence ID" value="SLN32207.1"/>
    <property type="molecule type" value="Genomic_DNA"/>
</dbReference>
<name>A0A1X6YV00_9RHOB</name>
<sequence length="240" mass="24923">MKAAQSTTAVLVNAGPARALAYFGLAISPATLFAAWMIAPSGVYLTAIVLAVGFALAVRSMAARYPHDRLGACNVVTATRLALASILVATLSGDTLGAPDWIVFGIAVATLSLDGVDGWLARKQDLCSEFGARFDMEVDSALAAILALYAAAAGYGGLELIVLGASRYLFIVATALWPALAAPLPHSLARKAVCALQITTLALLSLGFLPDGIMRTLSIGVALLVAWSFARDVRWLTSTS</sequence>
<keyword evidence="3" id="KW-0472">Membrane</keyword>
<dbReference type="InterPro" id="IPR048254">
    <property type="entry name" value="CDP_ALCOHOL_P_TRANSF_CS"/>
</dbReference>
<dbReference type="RefSeq" id="WP_159456735.1">
    <property type="nucleotide sequence ID" value="NZ_FWFK01000002.1"/>
</dbReference>
<feature type="transmembrane region" description="Helical" evidence="3">
    <location>
        <begin position="168"/>
        <end position="189"/>
    </location>
</feature>
<keyword evidence="3" id="KW-0812">Transmembrane</keyword>
<feature type="transmembrane region" description="Helical" evidence="3">
    <location>
        <begin position="35"/>
        <end position="58"/>
    </location>
</feature>
<comment type="similarity">
    <text evidence="2">Belongs to the CDP-alcohol phosphatidyltransferase class-I family.</text>
</comment>
<dbReference type="Proteomes" id="UP000193570">
    <property type="component" value="Unassembled WGS sequence"/>
</dbReference>
<feature type="transmembrane region" description="Helical" evidence="3">
    <location>
        <begin position="70"/>
        <end position="89"/>
    </location>
</feature>
<keyword evidence="3" id="KW-1133">Transmembrane helix</keyword>
<dbReference type="InterPro" id="IPR000462">
    <property type="entry name" value="CDP-OH_P_trans"/>
</dbReference>
<proteinExistence type="inferred from homology"/>
<evidence type="ECO:0000256" key="3">
    <source>
        <dbReference type="SAM" id="Phobius"/>
    </source>
</evidence>
<feature type="transmembrane region" description="Helical" evidence="3">
    <location>
        <begin position="201"/>
        <end position="230"/>
    </location>
</feature>
<organism evidence="4 5">
    <name type="scientific">Roseivivax jejudonensis</name>
    <dbReference type="NCBI Taxonomy" id="1529041"/>
    <lineage>
        <taxon>Bacteria</taxon>
        <taxon>Pseudomonadati</taxon>
        <taxon>Pseudomonadota</taxon>
        <taxon>Alphaproteobacteria</taxon>
        <taxon>Rhodobacterales</taxon>
        <taxon>Roseobacteraceae</taxon>
        <taxon>Roseivivax</taxon>
    </lineage>
</organism>
<evidence type="ECO:0000256" key="1">
    <source>
        <dbReference type="ARBA" id="ARBA00022679"/>
    </source>
</evidence>
<accession>A0A1X6YV00</accession>
<dbReference type="AlphaFoldDB" id="A0A1X6YV00"/>
<keyword evidence="1 2" id="KW-0808">Transferase</keyword>
<feature type="transmembrane region" description="Helical" evidence="3">
    <location>
        <begin position="101"/>
        <end position="120"/>
    </location>
</feature>
<dbReference type="Pfam" id="PF01066">
    <property type="entry name" value="CDP-OH_P_transf"/>
    <property type="match status" value="1"/>
</dbReference>
<evidence type="ECO:0000256" key="2">
    <source>
        <dbReference type="RuleBase" id="RU003750"/>
    </source>
</evidence>
<protein>
    <submittedName>
        <fullName evidence="4">CDP-alcohol phosphatidyltransferase</fullName>
    </submittedName>
</protein>
<evidence type="ECO:0000313" key="4">
    <source>
        <dbReference type="EMBL" id="SLN32207.1"/>
    </source>
</evidence>
<keyword evidence="5" id="KW-1185">Reference proteome</keyword>
<evidence type="ECO:0000313" key="5">
    <source>
        <dbReference type="Proteomes" id="UP000193570"/>
    </source>
</evidence>
<dbReference type="GO" id="GO:0008654">
    <property type="term" value="P:phospholipid biosynthetic process"/>
    <property type="evidence" value="ECO:0007669"/>
    <property type="project" value="InterPro"/>
</dbReference>
<dbReference type="PROSITE" id="PS00379">
    <property type="entry name" value="CDP_ALCOHOL_P_TRANSF"/>
    <property type="match status" value="1"/>
</dbReference>
<gene>
    <name evidence="4" type="ORF">ROJ8625_01479</name>
</gene>
<dbReference type="InterPro" id="IPR043130">
    <property type="entry name" value="CDP-OH_PTrfase_TM_dom"/>
</dbReference>
<dbReference type="GO" id="GO:0016020">
    <property type="term" value="C:membrane"/>
    <property type="evidence" value="ECO:0007669"/>
    <property type="project" value="InterPro"/>
</dbReference>
<dbReference type="GO" id="GO:0016780">
    <property type="term" value="F:phosphotransferase activity, for other substituted phosphate groups"/>
    <property type="evidence" value="ECO:0007669"/>
    <property type="project" value="InterPro"/>
</dbReference>
<reference evidence="4 5" key="1">
    <citation type="submission" date="2017-03" db="EMBL/GenBank/DDBJ databases">
        <authorList>
            <person name="Afonso C.L."/>
            <person name="Miller P.J."/>
            <person name="Scott M.A."/>
            <person name="Spackman E."/>
            <person name="Goraichik I."/>
            <person name="Dimitrov K.M."/>
            <person name="Suarez D.L."/>
            <person name="Swayne D.E."/>
        </authorList>
    </citation>
    <scope>NUCLEOTIDE SEQUENCE [LARGE SCALE GENOMIC DNA]</scope>
    <source>
        <strain evidence="4 5">CECT 8625</strain>
    </source>
</reference>